<protein>
    <recommendedName>
        <fullName evidence="4">Stress response protein</fullName>
    </recommendedName>
</protein>
<dbReference type="RefSeq" id="WP_048387144.1">
    <property type="nucleotide sequence ID" value="NZ_CP011494.1"/>
</dbReference>
<sequence length="452" mass="50919">MELPVTNRPDFLAGGEPARLIPITADSAREQKSVSIILAGLRSVLELRQSLLKSLNVRVGTSATLEAWTEVVFQNEDKQAVKQKDRPDGLLILRTGRREWRALIEAKVNNDTIGEDQLSRYLQQAKTHKLDAVITITNQFVALPTHHPVKLPKNATKSVALYHWSWAFIRTQCQLLLKNDGVQDEDQVFILSEILRYLESDRSGISHFDQMNVEWKDVVNKVKSNASLAKTSDEVQSTIAAWHQEQRDLCLIMSRLTGSDVSLKLKNDHRLDPSMRLKDDADAFCKTPVLQCALSIINAAADLEVTADLQRRMIYCSMRLAAPKDKQSTKARLNWLLRQLKKTEPAGFFIRATRPGKAETTYQALKVLRDSPELLESATSNTAATTLEIVYEVDLAAKFSGRRVFVEELEKAVPHFYQEAGQLLKAWTPPPPKISKTDVELKTQGEEAVLEK</sequence>
<organism evidence="2 3">
    <name type="scientific">Marinobacter psychrophilus</name>
    <dbReference type="NCBI Taxonomy" id="330734"/>
    <lineage>
        <taxon>Bacteria</taxon>
        <taxon>Pseudomonadati</taxon>
        <taxon>Pseudomonadota</taxon>
        <taxon>Gammaproteobacteria</taxon>
        <taxon>Pseudomonadales</taxon>
        <taxon>Marinobacteraceae</taxon>
        <taxon>Marinobacter</taxon>
    </lineage>
</organism>
<dbReference type="KEGG" id="mpq:ABA45_14185"/>
<accession>A0A0H4I6Q8</accession>
<dbReference type="EMBL" id="CP011494">
    <property type="protein sequence ID" value="AKO53423.1"/>
    <property type="molecule type" value="Genomic_DNA"/>
</dbReference>
<reference evidence="2 3" key="1">
    <citation type="submission" date="2015-05" db="EMBL/GenBank/DDBJ databases">
        <title>Complete genome of Marinobacter psychrophilus strain 20041T isolated from sea-ice of the Canadian Basin.</title>
        <authorList>
            <person name="Song L."/>
            <person name="Ren L."/>
            <person name="Yu Y."/>
            <person name="Wang X."/>
        </authorList>
    </citation>
    <scope>NUCLEOTIDE SEQUENCE [LARGE SCALE GENOMIC DNA]</scope>
    <source>
        <strain evidence="2 3">20041</strain>
    </source>
</reference>
<gene>
    <name evidence="2" type="ORF">ABA45_14185</name>
</gene>
<dbReference type="Proteomes" id="UP000036406">
    <property type="component" value="Chromosome"/>
</dbReference>
<evidence type="ECO:0000313" key="2">
    <source>
        <dbReference type="EMBL" id="AKO53423.1"/>
    </source>
</evidence>
<feature type="region of interest" description="Disordered" evidence="1">
    <location>
        <begin position="427"/>
        <end position="452"/>
    </location>
</feature>
<evidence type="ECO:0000313" key="3">
    <source>
        <dbReference type="Proteomes" id="UP000036406"/>
    </source>
</evidence>
<evidence type="ECO:0000256" key="1">
    <source>
        <dbReference type="SAM" id="MobiDB-lite"/>
    </source>
</evidence>
<name>A0A0H4I6Q8_9GAMM</name>
<keyword evidence="3" id="KW-1185">Reference proteome</keyword>
<dbReference type="PATRIC" id="fig|330734.3.peg.2981"/>
<proteinExistence type="predicted"/>
<evidence type="ECO:0008006" key="4">
    <source>
        <dbReference type="Google" id="ProtNLM"/>
    </source>
</evidence>
<feature type="compositionally biased region" description="Basic and acidic residues" evidence="1">
    <location>
        <begin position="435"/>
        <end position="452"/>
    </location>
</feature>
<dbReference type="AlphaFoldDB" id="A0A0H4I6Q8"/>